<gene>
    <name evidence="1" type="ORF">O6H91_21G072900</name>
</gene>
<reference evidence="2" key="1">
    <citation type="journal article" date="2024" name="Proc. Natl. Acad. Sci. U.S.A.">
        <title>Extraordinary preservation of gene collinearity over three hundred million years revealed in homosporous lycophytes.</title>
        <authorList>
            <person name="Li C."/>
            <person name="Wickell D."/>
            <person name="Kuo L.Y."/>
            <person name="Chen X."/>
            <person name="Nie B."/>
            <person name="Liao X."/>
            <person name="Peng D."/>
            <person name="Ji J."/>
            <person name="Jenkins J."/>
            <person name="Williams M."/>
            <person name="Shu S."/>
            <person name="Plott C."/>
            <person name="Barry K."/>
            <person name="Rajasekar S."/>
            <person name="Grimwood J."/>
            <person name="Han X."/>
            <person name="Sun S."/>
            <person name="Hou Z."/>
            <person name="He W."/>
            <person name="Dai G."/>
            <person name="Sun C."/>
            <person name="Schmutz J."/>
            <person name="Leebens-Mack J.H."/>
            <person name="Li F.W."/>
            <person name="Wang L."/>
        </authorList>
    </citation>
    <scope>NUCLEOTIDE SEQUENCE [LARGE SCALE GENOMIC DNA]</scope>
    <source>
        <strain evidence="2">cv. PW_Plant_1</strain>
    </source>
</reference>
<name>A0ACC2ALS5_DIPCM</name>
<proteinExistence type="predicted"/>
<evidence type="ECO:0000313" key="1">
    <source>
        <dbReference type="EMBL" id="KAJ7518527.1"/>
    </source>
</evidence>
<accession>A0ACC2ALS5</accession>
<protein>
    <submittedName>
        <fullName evidence="1">Uncharacterized protein</fullName>
    </submittedName>
</protein>
<keyword evidence="2" id="KW-1185">Reference proteome</keyword>
<organism evidence="1 2">
    <name type="scientific">Diphasiastrum complanatum</name>
    <name type="common">Issler's clubmoss</name>
    <name type="synonym">Lycopodium complanatum</name>
    <dbReference type="NCBI Taxonomy" id="34168"/>
    <lineage>
        <taxon>Eukaryota</taxon>
        <taxon>Viridiplantae</taxon>
        <taxon>Streptophyta</taxon>
        <taxon>Embryophyta</taxon>
        <taxon>Tracheophyta</taxon>
        <taxon>Lycopodiopsida</taxon>
        <taxon>Lycopodiales</taxon>
        <taxon>Lycopodiaceae</taxon>
        <taxon>Lycopodioideae</taxon>
        <taxon>Diphasiastrum</taxon>
    </lineage>
</organism>
<sequence length="781" mass="86067">MRTRGVKKSPGPRKGTKTPTKVSGDESEVEAEAFEAGVSEAEHLQVDVKMDGDGRVIEVPSSDAEIELDIDLKSESRDANAKASTVAGTDYTAGVASVVSAEASGHVIGASLDPFEVEIGAKNVKFDEEMSEMPKETEAVNTADDEGDEKLERNNEGEEVKGIEEDCSQIEDEVEDEYEDDDEKDGEKVNDYVDVDHSYEVENFKDNATGKDNEISSVHTLSVMHYSKAISECRKQKRREVFIGGLNKEATEEEIRAVFEKVGKVSEIRLIRNLKSGKNKGYAFVRYADPLEAGKAVDELSRAEVHGQPCRVLPSEENDILYLGNIGKDWRKENVIETLKKYDVESVEDVTLIEDPQNEECHQGFGFLEFSTHSDALKAFKRLQKPDAIFGGETSAKVAWAQLLDEPDEAVMLQVKSVFLDGIPSAWDEQRVKELCGKYGEIEEVDLGHKKSSSKKKKFGFIKYATREGAMACIMAINYSEVVEGEQKVTLRARLAKPVQKRRGVTRGIRGGFPIGQDVGGQVGAGSARKDRESKDHVRKRIGKSRSQRKGQKANIVETLASRSGDQVNEDTASLEQTLSIGETASLRPQKKSRKNKRNLSRRNSFAATEEGAYAQNAGRAGVRNYDADRYCGNVGGYRESRGRKRSYSDLEEDLRYADIPQRGYSQHQLAHPEIVSVAVPGPQYARVPYYESSHRVPVGRVAHYAVVQGVASSPGTIVQRAPTYAVYGSSASQIYASGGYSYAEVGRGGTYISSSYGGHNYRSTGNVHYSLPAANLSPYY</sequence>
<evidence type="ECO:0000313" key="2">
    <source>
        <dbReference type="Proteomes" id="UP001162992"/>
    </source>
</evidence>
<comment type="caution">
    <text evidence="1">The sequence shown here is derived from an EMBL/GenBank/DDBJ whole genome shotgun (WGS) entry which is preliminary data.</text>
</comment>
<dbReference type="Proteomes" id="UP001162992">
    <property type="component" value="Chromosome 21"/>
</dbReference>
<dbReference type="EMBL" id="CM055112">
    <property type="protein sequence ID" value="KAJ7518527.1"/>
    <property type="molecule type" value="Genomic_DNA"/>
</dbReference>